<comment type="caution">
    <text evidence="2">The sequence shown here is derived from an EMBL/GenBank/DDBJ whole genome shotgun (WGS) entry which is preliminary data.</text>
</comment>
<evidence type="ECO:0000313" key="3">
    <source>
        <dbReference type="Proteomes" id="UP001634394"/>
    </source>
</evidence>
<dbReference type="AlphaFoldDB" id="A0ABD3Y3D1"/>
<feature type="non-terminal residue" evidence="2">
    <location>
        <position position="72"/>
    </location>
</feature>
<sequence>MLIKMNSTFVIVIILCMSMSVTEGLECKYRFGRCFDTNGKSGTCSALNGICSHVPGTDSCRCINDRNKLQRL</sequence>
<organism evidence="2 3">
    <name type="scientific">Sinanodonta woodiana</name>
    <name type="common">Chinese pond mussel</name>
    <name type="synonym">Anodonta woodiana</name>
    <dbReference type="NCBI Taxonomy" id="1069815"/>
    <lineage>
        <taxon>Eukaryota</taxon>
        <taxon>Metazoa</taxon>
        <taxon>Spiralia</taxon>
        <taxon>Lophotrochozoa</taxon>
        <taxon>Mollusca</taxon>
        <taxon>Bivalvia</taxon>
        <taxon>Autobranchia</taxon>
        <taxon>Heteroconchia</taxon>
        <taxon>Palaeoheterodonta</taxon>
        <taxon>Unionida</taxon>
        <taxon>Unionoidea</taxon>
        <taxon>Unionidae</taxon>
        <taxon>Unioninae</taxon>
        <taxon>Sinanodonta</taxon>
    </lineage>
</organism>
<feature type="chain" id="PRO_5044790020" evidence="1">
    <location>
        <begin position="25"/>
        <end position="72"/>
    </location>
</feature>
<dbReference type="Proteomes" id="UP001634394">
    <property type="component" value="Unassembled WGS sequence"/>
</dbReference>
<keyword evidence="3" id="KW-1185">Reference proteome</keyword>
<feature type="signal peptide" evidence="1">
    <location>
        <begin position="1"/>
        <end position="24"/>
    </location>
</feature>
<keyword evidence="1" id="KW-0732">Signal</keyword>
<protein>
    <submittedName>
        <fullName evidence="2">Uncharacterized protein</fullName>
    </submittedName>
</protein>
<gene>
    <name evidence="2" type="ORF">ACJMK2_004479</name>
</gene>
<dbReference type="EMBL" id="JBJQND010000001">
    <property type="protein sequence ID" value="KAL3892255.1"/>
    <property type="molecule type" value="Genomic_DNA"/>
</dbReference>
<accession>A0ABD3Y3D1</accession>
<evidence type="ECO:0000256" key="1">
    <source>
        <dbReference type="SAM" id="SignalP"/>
    </source>
</evidence>
<proteinExistence type="predicted"/>
<evidence type="ECO:0000313" key="2">
    <source>
        <dbReference type="EMBL" id="KAL3892255.1"/>
    </source>
</evidence>
<reference evidence="2 3" key="1">
    <citation type="submission" date="2024-11" db="EMBL/GenBank/DDBJ databases">
        <title>Chromosome-level genome assembly of the freshwater bivalve Anodonta woodiana.</title>
        <authorList>
            <person name="Chen X."/>
        </authorList>
    </citation>
    <scope>NUCLEOTIDE SEQUENCE [LARGE SCALE GENOMIC DNA]</scope>
    <source>
        <strain evidence="2">MN2024</strain>
        <tissue evidence="2">Gills</tissue>
    </source>
</reference>
<name>A0ABD3Y3D1_SINWO</name>